<protein>
    <submittedName>
        <fullName evidence="3">DUF308 domain-containing protein</fullName>
    </submittedName>
</protein>
<evidence type="ECO:0000256" key="2">
    <source>
        <dbReference type="SAM" id="Phobius"/>
    </source>
</evidence>
<organism evidence="3 4">
    <name type="scientific">Candidatus Onthovivens merdipullorum</name>
    <dbReference type="NCBI Taxonomy" id="2840889"/>
    <lineage>
        <taxon>Bacteria</taxon>
        <taxon>Bacillati</taxon>
        <taxon>Bacillota</taxon>
        <taxon>Bacilli</taxon>
        <taxon>Bacillales</taxon>
        <taxon>Candidatus Onthovivens</taxon>
    </lineage>
</organism>
<feature type="transmembrane region" description="Helical" evidence="2">
    <location>
        <begin position="12"/>
        <end position="32"/>
    </location>
</feature>
<feature type="compositionally biased region" description="Basic and acidic residues" evidence="1">
    <location>
        <begin position="233"/>
        <end position="244"/>
    </location>
</feature>
<keyword evidence="2" id="KW-1133">Transmembrane helix</keyword>
<evidence type="ECO:0000313" key="3">
    <source>
        <dbReference type="EMBL" id="MBO8428001.1"/>
    </source>
</evidence>
<sequence length="244" mass="27283">MKNATILYRAIKAIQGFIILALGVVICIFFNNSELNNALGYCLGIVTLIYGLLTICFSYLFQRGIASFDMLSGVILSALSIFIFINPDIVNKFLPMFFGVTLLIYSLILIIELVINIISKNIKKIVGFTIASLLFLLAGIFITIFAFKQDEYTNYVVLVIGIILICIGGFLVFFSLFAPKKEILVSENSIANSNRNIESKNEIVPSKKPAKRTKKPAKPKQNKQIEQNNILEIEQKGDKKDNIN</sequence>
<keyword evidence="2" id="KW-0812">Transmembrane</keyword>
<reference evidence="3" key="1">
    <citation type="submission" date="2020-10" db="EMBL/GenBank/DDBJ databases">
        <authorList>
            <person name="Gilroy R."/>
        </authorList>
    </citation>
    <scope>NUCLEOTIDE SEQUENCE</scope>
    <source>
        <strain evidence="3">11159</strain>
    </source>
</reference>
<dbReference type="Proteomes" id="UP000823613">
    <property type="component" value="Unassembled WGS sequence"/>
</dbReference>
<evidence type="ECO:0000256" key="1">
    <source>
        <dbReference type="SAM" id="MobiDB-lite"/>
    </source>
</evidence>
<reference evidence="3" key="2">
    <citation type="journal article" date="2021" name="PeerJ">
        <title>Extensive microbial diversity within the chicken gut microbiome revealed by metagenomics and culture.</title>
        <authorList>
            <person name="Gilroy R."/>
            <person name="Ravi A."/>
            <person name="Getino M."/>
            <person name="Pursley I."/>
            <person name="Horton D.L."/>
            <person name="Alikhan N.F."/>
            <person name="Baker D."/>
            <person name="Gharbi K."/>
            <person name="Hall N."/>
            <person name="Watson M."/>
            <person name="Adriaenssens E.M."/>
            <person name="Foster-Nyarko E."/>
            <person name="Jarju S."/>
            <person name="Secka A."/>
            <person name="Antonio M."/>
            <person name="Oren A."/>
            <person name="Chaudhuri R.R."/>
            <person name="La Ragione R."/>
            <person name="Hildebrand F."/>
            <person name="Pallen M.J."/>
        </authorList>
    </citation>
    <scope>NUCLEOTIDE SEQUENCE</scope>
    <source>
        <strain evidence="3">11159</strain>
    </source>
</reference>
<feature type="transmembrane region" description="Helical" evidence="2">
    <location>
        <begin position="68"/>
        <end position="85"/>
    </location>
</feature>
<dbReference type="AlphaFoldDB" id="A0A9D9GWV8"/>
<feature type="transmembrane region" description="Helical" evidence="2">
    <location>
        <begin position="97"/>
        <end position="118"/>
    </location>
</feature>
<keyword evidence="2" id="KW-0472">Membrane</keyword>
<gene>
    <name evidence="3" type="ORF">IAC58_05625</name>
</gene>
<accession>A0A9D9GWV8</accession>
<name>A0A9D9GWV8_9BACL</name>
<feature type="transmembrane region" description="Helical" evidence="2">
    <location>
        <begin position="38"/>
        <end position="61"/>
    </location>
</feature>
<proteinExistence type="predicted"/>
<feature type="compositionally biased region" description="Basic residues" evidence="1">
    <location>
        <begin position="208"/>
        <end position="221"/>
    </location>
</feature>
<comment type="caution">
    <text evidence="3">The sequence shown here is derived from an EMBL/GenBank/DDBJ whole genome shotgun (WGS) entry which is preliminary data.</text>
</comment>
<evidence type="ECO:0000313" key="4">
    <source>
        <dbReference type="Proteomes" id="UP000823613"/>
    </source>
</evidence>
<feature type="transmembrane region" description="Helical" evidence="2">
    <location>
        <begin position="125"/>
        <end position="147"/>
    </location>
</feature>
<feature type="region of interest" description="Disordered" evidence="1">
    <location>
        <begin position="200"/>
        <end position="244"/>
    </location>
</feature>
<dbReference type="EMBL" id="JADIMY010000114">
    <property type="protein sequence ID" value="MBO8428001.1"/>
    <property type="molecule type" value="Genomic_DNA"/>
</dbReference>
<feature type="transmembrane region" description="Helical" evidence="2">
    <location>
        <begin position="153"/>
        <end position="178"/>
    </location>
</feature>